<gene>
    <name evidence="2" type="ORF">LRHMDP3_1941</name>
</gene>
<organism evidence="2 3">
    <name type="scientific">Lacticaseibacillus rhamnosus LRHMDP3</name>
    <dbReference type="NCBI Taxonomy" id="1203259"/>
    <lineage>
        <taxon>Bacteria</taxon>
        <taxon>Bacillati</taxon>
        <taxon>Bacillota</taxon>
        <taxon>Bacilli</taxon>
        <taxon>Lactobacillales</taxon>
        <taxon>Lactobacillaceae</taxon>
        <taxon>Lacticaseibacillus</taxon>
    </lineage>
</organism>
<accession>A0AB33XSW5</accession>
<proteinExistence type="predicted"/>
<evidence type="ECO:0000313" key="2">
    <source>
        <dbReference type="EMBL" id="EKS50117.1"/>
    </source>
</evidence>
<name>A0AB33XSW5_LACRH</name>
<dbReference type="InterPro" id="IPR031927">
    <property type="entry name" value="DUF4767"/>
</dbReference>
<reference evidence="2 3" key="1">
    <citation type="journal article" date="2013" name="Genome Announc.">
        <title>Draft Genome Sequence of Staphylococcus simulans UMC-CNS-990, Isolated from a Case of Chronic Bovine Mastitis.</title>
        <authorList>
            <person name="Calcutt M.J."/>
            <person name="Foecking M.F."/>
            <person name="Hsieh H.Y."/>
            <person name="Perry J."/>
            <person name="Stewart G.C."/>
            <person name="Middleton J.R."/>
        </authorList>
    </citation>
    <scope>NUCLEOTIDE SEQUENCE [LARGE SCALE GENOMIC DNA]</scope>
    <source>
        <strain evidence="2 3">LRHMDP3</strain>
    </source>
</reference>
<protein>
    <recommendedName>
        <fullName evidence="1">DUF4767 domain-containing protein</fullName>
    </recommendedName>
</protein>
<dbReference type="EMBL" id="AMQX01000010">
    <property type="protein sequence ID" value="EKS50117.1"/>
    <property type="molecule type" value="Genomic_DNA"/>
</dbReference>
<comment type="caution">
    <text evidence="2">The sequence shown here is derived from an EMBL/GenBank/DDBJ whole genome shotgun (WGS) entry which is preliminary data.</text>
</comment>
<evidence type="ECO:0000313" key="3">
    <source>
        <dbReference type="Proteomes" id="UP000009352"/>
    </source>
</evidence>
<dbReference type="AlphaFoldDB" id="A0AB33XSW5"/>
<dbReference type="Proteomes" id="UP000009352">
    <property type="component" value="Unassembled WGS sequence"/>
</dbReference>
<feature type="domain" description="DUF4767" evidence="1">
    <location>
        <begin position="3"/>
        <end position="87"/>
    </location>
</feature>
<evidence type="ECO:0000259" key="1">
    <source>
        <dbReference type="Pfam" id="PF15983"/>
    </source>
</evidence>
<sequence>MAMAVGDKAVTWAPSTTGESNTEYTIVAIHSDAAHEPCLGKHIYFFTLHNKQPKVLVTQQNQGNEHNWLQFYETQNQMLRDGFAKIVQVY</sequence>
<dbReference type="Pfam" id="PF15983">
    <property type="entry name" value="DUF4767"/>
    <property type="match status" value="1"/>
</dbReference>